<protein>
    <submittedName>
        <fullName evidence="3">Uncharacterized protein</fullName>
    </submittedName>
</protein>
<feature type="compositionally biased region" description="Basic and acidic residues" evidence="1">
    <location>
        <begin position="1184"/>
        <end position="1204"/>
    </location>
</feature>
<feature type="compositionally biased region" description="Basic and acidic residues" evidence="1">
    <location>
        <begin position="647"/>
        <end position="700"/>
    </location>
</feature>
<keyword evidence="2" id="KW-1133">Transmembrane helix</keyword>
<feature type="transmembrane region" description="Helical" evidence="2">
    <location>
        <begin position="121"/>
        <end position="143"/>
    </location>
</feature>
<feature type="compositionally biased region" description="Basic and acidic residues" evidence="1">
    <location>
        <begin position="486"/>
        <end position="504"/>
    </location>
</feature>
<feature type="compositionally biased region" description="Basic and acidic residues" evidence="1">
    <location>
        <begin position="1123"/>
        <end position="1144"/>
    </location>
</feature>
<feature type="compositionally biased region" description="Basic and acidic residues" evidence="1">
    <location>
        <begin position="786"/>
        <end position="796"/>
    </location>
</feature>
<feature type="compositionally biased region" description="Polar residues" evidence="1">
    <location>
        <begin position="247"/>
        <end position="260"/>
    </location>
</feature>
<feature type="compositionally biased region" description="Basic and acidic residues" evidence="1">
    <location>
        <begin position="1821"/>
        <end position="1854"/>
    </location>
</feature>
<feature type="compositionally biased region" description="Polar residues" evidence="1">
    <location>
        <begin position="305"/>
        <end position="314"/>
    </location>
</feature>
<dbReference type="SUPFAM" id="SSF53448">
    <property type="entry name" value="Nucleotide-diphospho-sugar transferases"/>
    <property type="match status" value="1"/>
</dbReference>
<keyword evidence="4" id="KW-1185">Reference proteome</keyword>
<proteinExistence type="predicted"/>
<evidence type="ECO:0000313" key="3">
    <source>
        <dbReference type="EMBL" id="MFB9831718.1"/>
    </source>
</evidence>
<evidence type="ECO:0000256" key="1">
    <source>
        <dbReference type="SAM" id="MobiDB-lite"/>
    </source>
</evidence>
<feature type="compositionally biased region" description="Basic and acidic residues" evidence="1">
    <location>
        <begin position="708"/>
        <end position="739"/>
    </location>
</feature>
<dbReference type="RefSeq" id="WP_378196368.1">
    <property type="nucleotide sequence ID" value="NZ_JBHLZP010000026.1"/>
</dbReference>
<feature type="region of interest" description="Disordered" evidence="1">
    <location>
        <begin position="987"/>
        <end position="1023"/>
    </location>
</feature>
<dbReference type="EMBL" id="JBHLZP010000026">
    <property type="protein sequence ID" value="MFB9831718.1"/>
    <property type="molecule type" value="Genomic_DNA"/>
</dbReference>
<dbReference type="Gene3D" id="3.90.550.20">
    <property type="match status" value="1"/>
</dbReference>
<evidence type="ECO:0000313" key="4">
    <source>
        <dbReference type="Proteomes" id="UP001589627"/>
    </source>
</evidence>
<feature type="region of interest" description="Disordered" evidence="1">
    <location>
        <begin position="1513"/>
        <end position="1539"/>
    </location>
</feature>
<feature type="region of interest" description="Disordered" evidence="1">
    <location>
        <begin position="1820"/>
        <end position="1866"/>
    </location>
</feature>
<reference evidence="3 4" key="1">
    <citation type="submission" date="2024-09" db="EMBL/GenBank/DDBJ databases">
        <authorList>
            <person name="Sun Q."/>
            <person name="Mori K."/>
        </authorList>
    </citation>
    <scope>NUCLEOTIDE SEQUENCE [LARGE SCALE GENOMIC DNA]</scope>
    <source>
        <strain evidence="3 4">TBRC 0563</strain>
    </source>
</reference>
<feature type="region of interest" description="Disordered" evidence="1">
    <location>
        <begin position="241"/>
        <end position="869"/>
    </location>
</feature>
<comment type="caution">
    <text evidence="3">The sequence shown here is derived from an EMBL/GenBank/DDBJ whole genome shotgun (WGS) entry which is preliminary data.</text>
</comment>
<organism evidence="3 4">
    <name type="scientific">Actinoallomurus acaciae</name>
    <dbReference type="NCBI Taxonomy" id="502577"/>
    <lineage>
        <taxon>Bacteria</taxon>
        <taxon>Bacillati</taxon>
        <taxon>Actinomycetota</taxon>
        <taxon>Actinomycetes</taxon>
        <taxon>Streptosporangiales</taxon>
        <taxon>Thermomonosporaceae</taxon>
        <taxon>Actinoallomurus</taxon>
    </lineage>
</organism>
<feature type="compositionally biased region" description="Gly residues" evidence="1">
    <location>
        <begin position="1151"/>
        <end position="1165"/>
    </location>
</feature>
<dbReference type="Proteomes" id="UP001589627">
    <property type="component" value="Unassembled WGS sequence"/>
</dbReference>
<feature type="compositionally biased region" description="Low complexity" evidence="1">
    <location>
        <begin position="1257"/>
        <end position="1266"/>
    </location>
</feature>
<feature type="compositionally biased region" description="Basic and acidic residues" evidence="1">
    <location>
        <begin position="992"/>
        <end position="1004"/>
    </location>
</feature>
<feature type="compositionally biased region" description="Polar residues" evidence="1">
    <location>
        <begin position="1303"/>
        <end position="1317"/>
    </location>
</feature>
<accession>A0ABV5Y9L2</accession>
<feature type="compositionally biased region" description="Low complexity" evidence="1">
    <location>
        <begin position="1174"/>
        <end position="1183"/>
    </location>
</feature>
<feature type="region of interest" description="Disordered" evidence="1">
    <location>
        <begin position="1108"/>
        <end position="1344"/>
    </location>
</feature>
<evidence type="ECO:0000256" key="2">
    <source>
        <dbReference type="SAM" id="Phobius"/>
    </source>
</evidence>
<keyword evidence="2" id="KW-0812">Transmembrane</keyword>
<keyword evidence="2" id="KW-0472">Membrane</keyword>
<feature type="compositionally biased region" description="Basic and acidic residues" evidence="1">
    <location>
        <begin position="1229"/>
        <end position="1241"/>
    </location>
</feature>
<name>A0ABV5Y9L2_9ACTN</name>
<feature type="compositionally biased region" description="Basic and acidic residues" evidence="1">
    <location>
        <begin position="588"/>
        <end position="622"/>
    </location>
</feature>
<sequence length="2377" mass="250959">MSNNGDTSTNSNVFGVELDPIYTLGNSWIEFGDRLTEHIHALTDAVNSMNWNGPAGSAMLNLWDGGSPFISAPPPPGSASPGGTVEGVLLAARNAAYEMGGQINAYADAVKKQIKKVQLEAIAEIIVGVIGAFAPFALGYIGWLGEAIVALDRLVAKVIDATLTPALRLLGVNARFSATVSSFVSGSITGATINTILTFSVEEIVHASVVGEPWKPDGVSAGEIVGGGALVGGLLRLPGAGDGAKSGNGTTEIGSPNIRSQEIPPPVRQDIPRPDPGGKNLGGPNELSVPPQRVPVSDVRPITESEATPDTGLTNPGPRNLMDGPSDLGRDSQTGAPSSEVHVPTPNRGGASESRQPEGLGGPSTVERAAPPPGGGRESVPDGGTDLPGQISAGEQNGRPDSGIGGNAPPRPESGVGTRGASGRVATGPREPVIDRTSAGHESPSADVPASGVAGGVQRAFGEPPAGGRGASRDEAPVGQGQPGTREPRNPEGERLVADGERTEPGGANGGPEPNTEVLTGSGDHAGAPNGPGKVRSVGESAEGPKDGTSPGVRDSGPRSDASAPTAREGSGESAAPLKQGKSPSPTGRDEAQVQAAERHAQAAEARARAEKNAGGVEEGKASDGAGWEDAQKTSVSDAVRRGSPVKGRDEAQVQAAERHAQAAEARARAEKGAGGGEERKADDPVSTRKLTDDAGKTETGKGSFPGEGRKAGESSDRPDAATRARQYEELLKNRDSGRAETAGSESADAQNRAGAPTGRPSMGGGRRQLIRTDLKSGESDLIEVDLPHRWGDGRRLGGPPTAGRAADRPASGPADDGEDQAGSLRYAEIDPRTGVVTETRLEPNAVVVSSRPLGPRTATRLGGEKVPAGDGSENIAVLDQAKGAWDVVTVAKATHDGPAPGNHPYETPERGPYQILQRDSDGNVDLLTYERRPVGALPEHGAARIQNDGRGQTSYHALDDSGPGHWVEANPLGTPTVERLVTAPKANRLGEAPKADGLKEAPKANRLGNEQTGRDEPGHLSYGSDRTIVLARDQSTGRYERVARLSADERTAGPTEQRYYRVAADGSLRRLEVGGEKLDIVKIAADRYTVERTAFSATRMEEGAKLHFGEDGSLRPSGRQEISARDLRFDQHSGEIKLIRADEETNGSQSHGGPGDDGGGGPGGTRPRSAGSRTTVTHLRTRTFTENRGVGRGESEPSGRQDSDQPGQEGRFPGEGRTAGESSARPDSAARADALERVAERSGPAVRRPDSAAGGRTRSTTVTRTENGSAENDVEARTPGSDDTGQATGGLGTRHGDGPATVTESTGSVTERTGPTSRPAGFKTESTAGEGGPTRFAGEPVGRQTVENARETFRLAERADPEEAGRVRTDGTVLAEAFGRTEGARLTVAGVDPGELLGAELVWRGYDGALDLGARLYGVAPDRLPSSETLDGIRQWATLDVGRADLVLAVRRNADDFRGAARELLTPVGGGRAGGVTVPEDQITVVAARIAQNSLTDVRAEAGRSLAADLRGGRHQVSPRSVAEAGTTGVPGRPDTGARQALVRPVGRQTVENARQTFRLAERADPEEARWVRLDGAALAEAFRNVEGAELTADGVDPEELLGAELVWRGYDGALDLGARLYGVTPDRLPPSRMLDDIAERARADVRRADLVLAARWDAGRFVDAARRVLAQAAGDVAVSGEQVTLVAARIAQNSTTDAMADTGRSLAEGLRAGEIRVQAHKPGDPAARSADVRLGKLPEDKYEEVMDRARTIVDEVRVLMSAERGSARPVPDLERIRSLVAVAILDGGESIAARLAHVLLSSPRPGDLADAVPPVAAETAREHENGSTGHEAGRAEEPARDQVEPRRPDPHRGPFARSPRPLPELVMGGGAGDRVEVPRVLHMVWLGASGLSDHARQNITAWRERAQRSGWTLTVWVDQDSREKDKEFLDTLRSAAVDVRVIVRDLFGNGERAASDGSAQWDVYRFASGRQGYAMASDVARLAILRRFGGVYVHTDIGPGVVTLPPEPLRMPVGRGSMPFMGPMLRDQTSLERARAHYAQRGDRLDSMAQAAQLYYDYGLFSNDFIVAPPNSVFLEELYQGIVEEFAARHTGPVPWLNKFSPEGPAAERRSGAALREAPDARPVIDPDMLRQWAGIEWITPESNRGESGSVSFSNSLDRQNLLAEAPSHQYQAPRPGLTTSEADPLRFDVRRVEHAGERLTEITIKLRLRPAEDVSAEQLEDVWRRQHMGVHRFFNSPRHRLPNGDLLAVNIVPAGADDPHLTVDVVTHAATMTPRTWVIGQPMGIYAHLVGHRLGLDIRSADGRRQADLRRPHLEQLGRIIGDLPIHAPAEAPVGERSGRAPQPILEDAQMSWNKSSFSQEHCVEVAAVSERIR</sequence>
<dbReference type="InterPro" id="IPR029044">
    <property type="entry name" value="Nucleotide-diphossugar_trans"/>
</dbReference>
<gene>
    <name evidence="3" type="ORF">ACFFNX_05905</name>
</gene>